<name>A0AAE7SRG3_9CAUD</name>
<dbReference type="SUPFAM" id="SSF57783">
    <property type="entry name" value="Zinc beta-ribbon"/>
    <property type="match status" value="1"/>
</dbReference>
<dbReference type="InterPro" id="IPR006171">
    <property type="entry name" value="TOPRIM_dom"/>
</dbReference>
<keyword evidence="9" id="KW-1185">Reference proteome</keyword>
<evidence type="ECO:0000313" key="8">
    <source>
        <dbReference type="EMBL" id="QXP45152.1"/>
    </source>
</evidence>
<dbReference type="Pfam" id="PF13155">
    <property type="entry name" value="Toprim_2"/>
    <property type="match status" value="1"/>
</dbReference>
<keyword evidence="4" id="KW-0548">Nucleotidyltransferase</keyword>
<dbReference type="InterPro" id="IPR036977">
    <property type="entry name" value="DNA_primase_Znf_CHC2"/>
</dbReference>
<sequence length="309" mass="34325">MNQLSIRGHIISIDVADYLESNFLDSFPNAKWTSEKLICASPFRPDNHPSFYVNLDNDYTGFWGDSGGGLHGFLPELVALLRGISREEAEDELIELYEPRQGDNIAVTVSVKLDTKQSRLEIPDPNFSKYLEGRHITAKAQEDYKTSQYAKTLNLPYLDGSGSCRAVKHRSTDKKSFFYTAGGELITNLLFGAHLAYQKLPKTLVVCEAEIDAMTWYGHAGHVSVSLGNAGVSEKQAELLKKIGAVNVVLACDNDTAGRNANFKLKAILGSSVNYYEPEYLGKKDLNEFYTSFGKLPNLLKVDNNLIKL</sequence>
<keyword evidence="1" id="KW-0240">DNA-directed RNA polymerase</keyword>
<dbReference type="Gene3D" id="3.90.580.10">
    <property type="entry name" value="Zinc finger, CHC2-type domain"/>
    <property type="match status" value="1"/>
</dbReference>
<evidence type="ECO:0000313" key="9">
    <source>
        <dbReference type="Proteomes" id="UP000827445"/>
    </source>
</evidence>
<keyword evidence="6" id="KW-0804">Transcription</keyword>
<gene>
    <name evidence="8" type="ORF">cd2_026</name>
</gene>
<dbReference type="GO" id="GO:0006269">
    <property type="term" value="P:DNA replication, synthesis of primer"/>
    <property type="evidence" value="ECO:0007669"/>
    <property type="project" value="UniProtKB-KW"/>
</dbReference>
<keyword evidence="3" id="KW-0808">Transferase</keyword>
<dbReference type="SMART" id="SM00493">
    <property type="entry name" value="TOPRIM"/>
    <property type="match status" value="1"/>
</dbReference>
<protein>
    <submittedName>
        <fullName evidence="8">DNA primase</fullName>
    </submittedName>
</protein>
<dbReference type="EMBL" id="MZ398135">
    <property type="protein sequence ID" value="QXP45152.1"/>
    <property type="molecule type" value="Genomic_DNA"/>
</dbReference>
<evidence type="ECO:0000256" key="2">
    <source>
        <dbReference type="ARBA" id="ARBA00022515"/>
    </source>
</evidence>
<evidence type="ECO:0000256" key="6">
    <source>
        <dbReference type="ARBA" id="ARBA00023163"/>
    </source>
</evidence>
<keyword evidence="2" id="KW-0639">Primosome</keyword>
<dbReference type="GO" id="GO:0008270">
    <property type="term" value="F:zinc ion binding"/>
    <property type="evidence" value="ECO:0007669"/>
    <property type="project" value="InterPro"/>
</dbReference>
<evidence type="ECO:0000256" key="1">
    <source>
        <dbReference type="ARBA" id="ARBA00022478"/>
    </source>
</evidence>
<dbReference type="GO" id="GO:0016779">
    <property type="term" value="F:nucleotidyltransferase activity"/>
    <property type="evidence" value="ECO:0007669"/>
    <property type="project" value="UniProtKB-KW"/>
</dbReference>
<proteinExistence type="predicted"/>
<dbReference type="Gene3D" id="3.40.1360.10">
    <property type="match status" value="1"/>
</dbReference>
<organism evidence="8 9">
    <name type="scientific">Carnobacterium phage cd2</name>
    <dbReference type="NCBI Taxonomy" id="2849244"/>
    <lineage>
        <taxon>Viruses</taxon>
        <taxon>Duplodnaviria</taxon>
        <taxon>Heunggongvirae</taxon>
        <taxon>Uroviricota</taxon>
        <taxon>Caudoviricetes</taxon>
        <taxon>Carnodivirus</taxon>
        <taxon>Carnodivirus cd2-like</taxon>
    </lineage>
</organism>
<evidence type="ECO:0000256" key="3">
    <source>
        <dbReference type="ARBA" id="ARBA00022679"/>
    </source>
</evidence>
<reference evidence="8 9" key="1">
    <citation type="journal article" date="2021" name="Microbiol. Resour. Announc.">
        <title>Genome Sequences of Bacteriophages cd2, cd3, and cd4, which Specifically Target Carnobacterium divergens.</title>
        <authorList>
            <person name="Zhang P."/>
            <person name="Britton A.P."/>
            <person name="Visser K.A."/>
            <person name="Welke C.A."/>
            <person name="Wassink H."/>
            <person name="Prins E."/>
            <person name="Yang X."/>
            <person name="Martin-Visscher L.A."/>
        </authorList>
    </citation>
    <scope>NUCLEOTIDE SEQUENCE [LARGE SCALE GENOMIC DNA]</scope>
    <source>
        <strain evidence="9">cd2</strain>
    </source>
</reference>
<accession>A0AAE7SRG3</accession>
<dbReference type="GO" id="GO:0000428">
    <property type="term" value="C:DNA-directed RNA polymerase complex"/>
    <property type="evidence" value="ECO:0007669"/>
    <property type="project" value="UniProtKB-KW"/>
</dbReference>
<dbReference type="CDD" id="cd03364">
    <property type="entry name" value="TOPRIM_DnaG_primases"/>
    <property type="match status" value="1"/>
</dbReference>
<feature type="domain" description="Toprim" evidence="7">
    <location>
        <begin position="202"/>
        <end position="274"/>
    </location>
</feature>
<evidence type="ECO:0000256" key="4">
    <source>
        <dbReference type="ARBA" id="ARBA00022695"/>
    </source>
</evidence>
<dbReference type="GO" id="GO:0003677">
    <property type="term" value="F:DNA binding"/>
    <property type="evidence" value="ECO:0007669"/>
    <property type="project" value="InterPro"/>
</dbReference>
<dbReference type="Proteomes" id="UP000827445">
    <property type="component" value="Segment"/>
</dbReference>
<dbReference type="SUPFAM" id="SSF56731">
    <property type="entry name" value="DNA primase core"/>
    <property type="match status" value="1"/>
</dbReference>
<evidence type="ECO:0000259" key="7">
    <source>
        <dbReference type="SMART" id="SM00493"/>
    </source>
</evidence>
<dbReference type="InterPro" id="IPR034151">
    <property type="entry name" value="TOPRIM_DnaG_bac"/>
</dbReference>
<evidence type="ECO:0000256" key="5">
    <source>
        <dbReference type="ARBA" id="ARBA00022705"/>
    </source>
</evidence>
<keyword evidence="5" id="KW-0235">DNA replication</keyword>